<dbReference type="EMBL" id="CAFBOJ010000059">
    <property type="protein sequence ID" value="CAB4979582.1"/>
    <property type="molecule type" value="Genomic_DNA"/>
</dbReference>
<keyword evidence="3 5" id="KW-1133">Transmembrane helix</keyword>
<dbReference type="Pfam" id="PF04932">
    <property type="entry name" value="Wzy_C"/>
    <property type="match status" value="1"/>
</dbReference>
<feature type="transmembrane region" description="Helical" evidence="5">
    <location>
        <begin position="368"/>
        <end position="388"/>
    </location>
</feature>
<accession>A0A6J7MK16</accession>
<feature type="transmembrane region" description="Helical" evidence="5">
    <location>
        <begin position="37"/>
        <end position="59"/>
    </location>
</feature>
<dbReference type="PANTHER" id="PTHR37422">
    <property type="entry name" value="TEICHURONIC ACID BIOSYNTHESIS PROTEIN TUAE"/>
    <property type="match status" value="1"/>
</dbReference>
<evidence type="ECO:0000259" key="6">
    <source>
        <dbReference type="Pfam" id="PF04932"/>
    </source>
</evidence>
<keyword evidence="2 5" id="KW-0812">Transmembrane</keyword>
<name>A0A6J7MK16_9ZZZZ</name>
<gene>
    <name evidence="7" type="ORF">UFOPK3937_00654</name>
    <name evidence="8" type="ORF">UFOPK4401_00837</name>
</gene>
<feature type="transmembrane region" description="Helical" evidence="5">
    <location>
        <begin position="71"/>
        <end position="89"/>
    </location>
</feature>
<organism evidence="7">
    <name type="scientific">freshwater metagenome</name>
    <dbReference type="NCBI Taxonomy" id="449393"/>
    <lineage>
        <taxon>unclassified sequences</taxon>
        <taxon>metagenomes</taxon>
        <taxon>ecological metagenomes</taxon>
    </lineage>
</organism>
<feature type="transmembrane region" description="Helical" evidence="5">
    <location>
        <begin position="195"/>
        <end position="212"/>
    </location>
</feature>
<dbReference type="PANTHER" id="PTHR37422:SF23">
    <property type="entry name" value="TEICHURONIC ACID BIOSYNTHESIS PROTEIN TUAE"/>
    <property type="match status" value="1"/>
</dbReference>
<feature type="transmembrane region" description="Helical" evidence="5">
    <location>
        <begin position="218"/>
        <end position="236"/>
    </location>
</feature>
<feature type="transmembrane region" description="Helical" evidence="5">
    <location>
        <begin position="172"/>
        <end position="190"/>
    </location>
</feature>
<evidence type="ECO:0000256" key="5">
    <source>
        <dbReference type="SAM" id="Phobius"/>
    </source>
</evidence>
<protein>
    <submittedName>
        <fullName evidence="7">Unannotated protein</fullName>
    </submittedName>
</protein>
<comment type="subcellular location">
    <subcellularLocation>
        <location evidence="1">Membrane</location>
        <topology evidence="1">Multi-pass membrane protein</topology>
    </subcellularLocation>
</comment>
<feature type="transmembrane region" description="Helical" evidence="5">
    <location>
        <begin position="12"/>
        <end position="31"/>
    </location>
</feature>
<dbReference type="InterPro" id="IPR051533">
    <property type="entry name" value="WaaL-like"/>
</dbReference>
<dbReference type="InterPro" id="IPR007016">
    <property type="entry name" value="O-antigen_ligase-rel_domated"/>
</dbReference>
<feature type="transmembrane region" description="Helical" evidence="5">
    <location>
        <begin position="243"/>
        <end position="262"/>
    </location>
</feature>
<dbReference type="AlphaFoldDB" id="A0A6J7MK16"/>
<evidence type="ECO:0000256" key="4">
    <source>
        <dbReference type="ARBA" id="ARBA00023136"/>
    </source>
</evidence>
<evidence type="ECO:0000313" key="7">
    <source>
        <dbReference type="EMBL" id="CAB4979582.1"/>
    </source>
</evidence>
<feature type="transmembrane region" description="Helical" evidence="5">
    <location>
        <begin position="328"/>
        <end position="356"/>
    </location>
</feature>
<proteinExistence type="predicted"/>
<evidence type="ECO:0000256" key="3">
    <source>
        <dbReference type="ARBA" id="ARBA00022989"/>
    </source>
</evidence>
<dbReference type="GO" id="GO:0016020">
    <property type="term" value="C:membrane"/>
    <property type="evidence" value="ECO:0007669"/>
    <property type="project" value="UniProtKB-SubCell"/>
</dbReference>
<dbReference type="Gene3D" id="1.25.40.10">
    <property type="entry name" value="Tetratricopeptide repeat domain"/>
    <property type="match status" value="1"/>
</dbReference>
<feature type="domain" description="O-antigen ligase-related" evidence="6">
    <location>
        <begin position="208"/>
        <end position="344"/>
    </location>
</feature>
<evidence type="ECO:0000256" key="1">
    <source>
        <dbReference type="ARBA" id="ARBA00004141"/>
    </source>
</evidence>
<dbReference type="EMBL" id="CAFBRB010000085">
    <property type="protein sequence ID" value="CAB5075844.1"/>
    <property type="molecule type" value="Genomic_DNA"/>
</dbReference>
<feature type="transmembrane region" description="Helical" evidence="5">
    <location>
        <begin position="129"/>
        <end position="146"/>
    </location>
</feature>
<keyword evidence="4 5" id="KW-0472">Membrane</keyword>
<sequence>MRVLSGGQASQTRGLVLGAGVATTLTVWTSLADPVQLPKLFLGGILASWILGILVVGLVSGRDTKFSTGQWALFAFVGGLVVSGLFTDVKYRAFFGTWQRHTGAIFYMIAAVMCLAAMMSFTSHGVLQLRMALIFLGVVMSFHGLLENAGHDPFPFNTLYSPLVGTLGNPDFYSGFLGVCAVATFWYAIVTSSNLVRGLSVLIIGLELFLIMKSVSVQGLVAFAIGFTLISITRLWQWKRNFGISAVIVTCIIGPIAILGILNQGPLASFLAASSLKNRFDYWRAAFEMFKAHPITGVGIDRFDEYYGQYAAHIQVVQGQMTDNAHNVFLHLLATGGLVLFIPYVALLVVIGFTGFRAILKSKGLDQMTLVGIFSLWFGLLAVSLVSIDNLGSTIWFWIVGGALYAISHAPIVATVPHGKSITKVKNPTRKITQKQNLNLLTPALSLILSLSFLLFAFPEVRSASALYKLTANAENLNGAEYAAKLKEAVLIQPSNIDVLGRVASLAGGVSNYDLAIELSKALNEKNAMSYYGNMVAAISYERKKEFTQAIPYRIRLTEIDKWSTSNMVELVKDYVAISDLVNARLIATKISTLYPNSEDATTALGLVNG</sequence>
<evidence type="ECO:0000313" key="8">
    <source>
        <dbReference type="EMBL" id="CAB5075844.1"/>
    </source>
</evidence>
<feature type="transmembrane region" description="Helical" evidence="5">
    <location>
        <begin position="104"/>
        <end position="122"/>
    </location>
</feature>
<dbReference type="InterPro" id="IPR011990">
    <property type="entry name" value="TPR-like_helical_dom_sf"/>
</dbReference>
<evidence type="ECO:0000256" key="2">
    <source>
        <dbReference type="ARBA" id="ARBA00022692"/>
    </source>
</evidence>
<feature type="transmembrane region" description="Helical" evidence="5">
    <location>
        <begin position="394"/>
        <end position="417"/>
    </location>
</feature>
<reference evidence="7" key="1">
    <citation type="submission" date="2020-05" db="EMBL/GenBank/DDBJ databases">
        <authorList>
            <person name="Chiriac C."/>
            <person name="Salcher M."/>
            <person name="Ghai R."/>
            <person name="Kavagutti S V."/>
        </authorList>
    </citation>
    <scope>NUCLEOTIDE SEQUENCE</scope>
</reference>
<feature type="transmembrane region" description="Helical" evidence="5">
    <location>
        <begin position="438"/>
        <end position="458"/>
    </location>
</feature>